<dbReference type="Pfam" id="PF07745">
    <property type="entry name" value="Glyco_hydro_53"/>
    <property type="match status" value="1"/>
</dbReference>
<sequence>MKLLNMYATALLCCTLSNVSAQKYAGGDISLLPTYEERGAKYFTHEGEPITNVLDYLKDQGWNAQRVRLFVDPNNASDEAKEQGVRQDLAYILKLAKRIKEAGFALILDFHYSDTWADPSNQWTPDDWKNLNNVQLGEKLYSYTKDVLEQLVAEGATPDFIQTGNEISYGMDWGTSALDAKYCYPSNQYTSNWTRFNSLLQKATAACREVCPNAKIILHTERVSSNTDLQKDNSNYNALTYFCNNMKDNAIDYDIIGLSYYPYYHGDLSQLEGAIKKIENYNKDIMLVETGYPSQWPVSDAYDYTKTFPYTDAGQKAYTDSLVTMLNKYDKVIGLFWWFPEANEYNIDWATNHVTKEWYHATLFNNQDGKAFSAISSLKNFISDPTGIINVNMDNKISTDNSWYTLQGIKLQGEPQQKGFYIYQGKKIIKR</sequence>
<comment type="similarity">
    <text evidence="2 6">Belongs to the glycosyl hydrolase 53 family.</text>
</comment>
<dbReference type="GO" id="GO:0031218">
    <property type="term" value="F:arabinogalactan endo-1,4-beta-galactosidase activity"/>
    <property type="evidence" value="ECO:0007669"/>
    <property type="project" value="UniProtKB-EC"/>
</dbReference>
<accession>A0AA37I234</accession>
<evidence type="ECO:0000256" key="2">
    <source>
        <dbReference type="ARBA" id="ARBA00010687"/>
    </source>
</evidence>
<dbReference type="RefSeq" id="WP_006282872.1">
    <property type="nucleotide sequence ID" value="NZ_BPTR01000001.1"/>
</dbReference>
<reference evidence="7" key="1">
    <citation type="submission" date="2021-08" db="EMBL/GenBank/DDBJ databases">
        <title>Prevotella lacticifex sp. nov., isolated from rumen of cow.</title>
        <authorList>
            <person name="Shinkai T."/>
            <person name="Ikeyama N."/>
            <person name="Kumagai M."/>
            <person name="Ohmori H."/>
            <person name="Sakamoto M."/>
            <person name="Ohkuma M."/>
            <person name="Mitsumori M."/>
        </authorList>
    </citation>
    <scope>NUCLEOTIDE SEQUENCE</scope>
    <source>
        <strain evidence="7">DSM 11371</strain>
    </source>
</reference>
<protein>
    <recommendedName>
        <fullName evidence="3 6">Arabinogalactan endo-beta-1,4-galactanase</fullName>
        <ecNumber evidence="3 6">3.2.1.89</ecNumber>
    </recommendedName>
</protein>
<evidence type="ECO:0000256" key="3">
    <source>
        <dbReference type="ARBA" id="ARBA00012556"/>
    </source>
</evidence>
<gene>
    <name evidence="7" type="ORF">PRRU23_13150</name>
</gene>
<dbReference type="Proteomes" id="UP000887043">
    <property type="component" value="Unassembled WGS sequence"/>
</dbReference>
<evidence type="ECO:0000256" key="1">
    <source>
        <dbReference type="ARBA" id="ARBA00001695"/>
    </source>
</evidence>
<dbReference type="SUPFAM" id="SSF51445">
    <property type="entry name" value="(Trans)glycosidases"/>
    <property type="match status" value="1"/>
</dbReference>
<keyword evidence="5 6" id="KW-0326">Glycosidase</keyword>
<dbReference type="InterPro" id="IPR011683">
    <property type="entry name" value="Glyco_hydro_53"/>
</dbReference>
<dbReference type="Gene3D" id="3.20.20.80">
    <property type="entry name" value="Glycosidases"/>
    <property type="match status" value="1"/>
</dbReference>
<dbReference type="PANTHER" id="PTHR34983">
    <property type="entry name" value="ARABINOGALACTAN ENDO-BETA-1,4-GALACTANASE A"/>
    <property type="match status" value="1"/>
</dbReference>
<organism evidence="7 8">
    <name type="scientific">Segatella bryantii</name>
    <name type="common">Prevotella bryantii</name>
    <dbReference type="NCBI Taxonomy" id="77095"/>
    <lineage>
        <taxon>Bacteria</taxon>
        <taxon>Pseudomonadati</taxon>
        <taxon>Bacteroidota</taxon>
        <taxon>Bacteroidia</taxon>
        <taxon>Bacteroidales</taxon>
        <taxon>Prevotellaceae</taxon>
        <taxon>Segatella</taxon>
    </lineage>
</organism>
<evidence type="ECO:0000313" key="8">
    <source>
        <dbReference type="Proteomes" id="UP000887043"/>
    </source>
</evidence>
<dbReference type="AlphaFoldDB" id="A0AA37I234"/>
<dbReference type="GO" id="GO:0045490">
    <property type="term" value="P:pectin catabolic process"/>
    <property type="evidence" value="ECO:0007669"/>
    <property type="project" value="TreeGrafter"/>
</dbReference>
<dbReference type="EMBL" id="BPTR01000001">
    <property type="protein sequence ID" value="GJG27615.1"/>
    <property type="molecule type" value="Genomic_DNA"/>
</dbReference>
<evidence type="ECO:0000256" key="5">
    <source>
        <dbReference type="ARBA" id="ARBA00023295"/>
    </source>
</evidence>
<dbReference type="EC" id="3.2.1.89" evidence="3 6"/>
<name>A0AA37I234_SEGBR</name>
<proteinExistence type="inferred from homology"/>
<comment type="catalytic activity">
    <reaction evidence="1 6">
        <text>The enzyme specifically hydrolyzes (1-&gt;4)-beta-D-galactosidic linkages in type I arabinogalactans.</text>
        <dbReference type="EC" id="3.2.1.89"/>
    </reaction>
</comment>
<evidence type="ECO:0000313" key="7">
    <source>
        <dbReference type="EMBL" id="GJG27615.1"/>
    </source>
</evidence>
<dbReference type="InterPro" id="IPR017853">
    <property type="entry name" value="GH"/>
</dbReference>
<keyword evidence="4 6" id="KW-0378">Hydrolase</keyword>
<dbReference type="PANTHER" id="PTHR34983:SF1">
    <property type="entry name" value="ARABINOGALACTAN ENDO-BETA-1,4-GALACTANASE A"/>
    <property type="match status" value="1"/>
</dbReference>
<dbReference type="GO" id="GO:0015926">
    <property type="term" value="F:glucosidase activity"/>
    <property type="evidence" value="ECO:0007669"/>
    <property type="project" value="InterPro"/>
</dbReference>
<comment type="caution">
    <text evidence="7">The sequence shown here is derived from an EMBL/GenBank/DDBJ whole genome shotgun (WGS) entry which is preliminary data.</text>
</comment>
<evidence type="ECO:0000256" key="4">
    <source>
        <dbReference type="ARBA" id="ARBA00022801"/>
    </source>
</evidence>
<evidence type="ECO:0000256" key="6">
    <source>
        <dbReference type="RuleBase" id="RU361192"/>
    </source>
</evidence>